<proteinExistence type="inferred from homology"/>
<feature type="chain" id="PRO_5038514713" description="Leucine-binding protein domain-containing protein" evidence="3">
    <location>
        <begin position="18"/>
        <end position="407"/>
    </location>
</feature>
<evidence type="ECO:0000256" key="1">
    <source>
        <dbReference type="ARBA" id="ARBA00010062"/>
    </source>
</evidence>
<dbReference type="Gene3D" id="3.40.50.2300">
    <property type="match status" value="2"/>
</dbReference>
<evidence type="ECO:0000256" key="3">
    <source>
        <dbReference type="SAM" id="SignalP"/>
    </source>
</evidence>
<name>A0A1V2IJ49_9ACTN</name>
<dbReference type="PANTHER" id="PTHR47235:SF1">
    <property type="entry name" value="BLR6548 PROTEIN"/>
    <property type="match status" value="1"/>
</dbReference>
<keyword evidence="2 3" id="KW-0732">Signal</keyword>
<accession>A0A1V2IJ49</accession>
<dbReference type="Pfam" id="PF13458">
    <property type="entry name" value="Peripla_BP_6"/>
    <property type="match status" value="1"/>
</dbReference>
<dbReference type="Proteomes" id="UP000188929">
    <property type="component" value="Unassembled WGS sequence"/>
</dbReference>
<dbReference type="InterPro" id="IPR028082">
    <property type="entry name" value="Peripla_BP_I"/>
</dbReference>
<feature type="signal peptide" evidence="3">
    <location>
        <begin position="1"/>
        <end position="17"/>
    </location>
</feature>
<dbReference type="EMBL" id="MOMC01000010">
    <property type="protein sequence ID" value="ONH32496.1"/>
    <property type="molecule type" value="Genomic_DNA"/>
</dbReference>
<gene>
    <name evidence="5" type="ORF">BL253_05380</name>
</gene>
<reference evidence="6" key="1">
    <citation type="submission" date="2016-10" db="EMBL/GenBank/DDBJ databases">
        <title>Frankia sp. NRRL B-16386 Genome sequencing.</title>
        <authorList>
            <person name="Ghodhbane-Gtari F."/>
            <person name="Swanson E."/>
            <person name="Gueddou A."/>
            <person name="Hezbri K."/>
            <person name="Ktari K."/>
            <person name="Nouioui I."/>
            <person name="Morris K."/>
            <person name="Simpson S."/>
            <person name="Abebe-Akele F."/>
            <person name="Thomas K."/>
            <person name="Gtari M."/>
            <person name="Tisa L.S."/>
        </authorList>
    </citation>
    <scope>NUCLEOTIDE SEQUENCE [LARGE SCALE GENOMIC DNA]</scope>
    <source>
        <strain evidence="6">NRRL B-16386</strain>
    </source>
</reference>
<comment type="caution">
    <text evidence="5">The sequence shown here is derived from an EMBL/GenBank/DDBJ whole genome shotgun (WGS) entry which is preliminary data.</text>
</comment>
<dbReference type="CDD" id="cd06341">
    <property type="entry name" value="PBP1_ABC_ligand_binding-like"/>
    <property type="match status" value="1"/>
</dbReference>
<evidence type="ECO:0000313" key="5">
    <source>
        <dbReference type="EMBL" id="ONH32496.1"/>
    </source>
</evidence>
<dbReference type="SUPFAM" id="SSF53822">
    <property type="entry name" value="Periplasmic binding protein-like I"/>
    <property type="match status" value="1"/>
</dbReference>
<dbReference type="PANTHER" id="PTHR47235">
    <property type="entry name" value="BLR6548 PROTEIN"/>
    <property type="match status" value="1"/>
</dbReference>
<evidence type="ECO:0000259" key="4">
    <source>
        <dbReference type="Pfam" id="PF13458"/>
    </source>
</evidence>
<dbReference type="STRING" id="1834516.BL253_05380"/>
<evidence type="ECO:0000313" key="6">
    <source>
        <dbReference type="Proteomes" id="UP000188929"/>
    </source>
</evidence>
<sequence>MSLALALVATAGCAAKAGETAAASCDAPGVTPDAVKVGLLYPDSGVLSEAFKAARGGVEGRIGLANQSGGVNGRGIDLVWRDDAATASTNGTAARELVENVPVLGLIELSTAVSGSADYLDRTGVPVTGLTAESLWNDHANMFSFSYLFAKGTAVTTFGQYARAQGGTRAVVLEDAADGPSVEIANQLIASLRSQGIDTVDRVGYTTGSSSAARTAQDVIDSGADVIVGTVAMSSIAEVLAAVRTAGGDPKVVLSPSGYSQALVREQGPAIAGLTIWVNYTPFEAASPAIRRYQKAMADFAPELDDPDQEVAVASYISADLFLRGLEAAGSCPTRQAFITDLRKVTDYDAGGLVPGTVDLSQNRGKPNTCYAFVRVNATATGFDLADNNGSGQWCGQLLTGAAAGTG</sequence>
<organism evidence="5 6">
    <name type="scientific">Pseudofrankia asymbiotica</name>
    <dbReference type="NCBI Taxonomy" id="1834516"/>
    <lineage>
        <taxon>Bacteria</taxon>
        <taxon>Bacillati</taxon>
        <taxon>Actinomycetota</taxon>
        <taxon>Actinomycetes</taxon>
        <taxon>Frankiales</taxon>
        <taxon>Frankiaceae</taxon>
        <taxon>Pseudofrankia</taxon>
    </lineage>
</organism>
<dbReference type="InterPro" id="IPR028081">
    <property type="entry name" value="Leu-bd"/>
</dbReference>
<evidence type="ECO:0000256" key="2">
    <source>
        <dbReference type="ARBA" id="ARBA00022729"/>
    </source>
</evidence>
<protein>
    <recommendedName>
        <fullName evidence="4">Leucine-binding protein domain-containing protein</fullName>
    </recommendedName>
</protein>
<comment type="similarity">
    <text evidence="1">Belongs to the leucine-binding protein family.</text>
</comment>
<keyword evidence="6" id="KW-1185">Reference proteome</keyword>
<dbReference type="AlphaFoldDB" id="A0A1V2IJ49"/>
<feature type="domain" description="Leucine-binding protein" evidence="4">
    <location>
        <begin position="35"/>
        <end position="378"/>
    </location>
</feature>